<reference evidence="15 16" key="1">
    <citation type="submission" date="2017-03" db="EMBL/GenBank/DDBJ databases">
        <title>Genome of the blue death feigning beetle - Asbolus verrucosus.</title>
        <authorList>
            <person name="Rider S.D."/>
        </authorList>
    </citation>
    <scope>NUCLEOTIDE SEQUENCE [LARGE SCALE GENOMIC DNA]</scope>
    <source>
        <strain evidence="15">Butters</strain>
        <tissue evidence="15">Head and leg muscle</tissue>
    </source>
</reference>
<dbReference type="PIRSF" id="PIRSF000385">
    <property type="entry name" value="Gly_N-mtase"/>
    <property type="match status" value="1"/>
</dbReference>
<dbReference type="GO" id="GO:0046500">
    <property type="term" value="P:S-adenosylmethionine metabolic process"/>
    <property type="evidence" value="ECO:0007669"/>
    <property type="project" value="TreeGrafter"/>
</dbReference>
<dbReference type="InterPro" id="IPR014369">
    <property type="entry name" value="Gly/Sar_N_MeTrfase"/>
</dbReference>
<dbReference type="FunFam" id="3.40.50.150:FF:000113">
    <property type="entry name" value="Glycine N-methyltransferase"/>
    <property type="match status" value="1"/>
</dbReference>
<evidence type="ECO:0000256" key="13">
    <source>
        <dbReference type="PIRSR" id="PIRSR000385-2"/>
    </source>
</evidence>
<evidence type="ECO:0000313" key="16">
    <source>
        <dbReference type="Proteomes" id="UP000292052"/>
    </source>
</evidence>
<evidence type="ECO:0000256" key="10">
    <source>
        <dbReference type="ARBA" id="ARBA00022954"/>
    </source>
</evidence>
<evidence type="ECO:0000256" key="4">
    <source>
        <dbReference type="ARBA" id="ARBA00019972"/>
    </source>
</evidence>
<feature type="binding site" evidence="13">
    <location>
        <begin position="117"/>
        <end position="118"/>
    </location>
    <ligand>
        <name>S-adenosyl-L-methionine</name>
        <dbReference type="ChEBI" id="CHEBI:59789"/>
    </ligand>
</feature>
<keyword evidence="6" id="KW-0597">Phosphoprotein</keyword>
<gene>
    <name evidence="15" type="ORF">BDFB_007390</name>
</gene>
<feature type="binding site" evidence="13">
    <location>
        <position position="86"/>
    </location>
    <ligand>
        <name>S-adenosyl-L-methionine</name>
        <dbReference type="ChEBI" id="CHEBI:59789"/>
    </ligand>
</feature>
<proteinExistence type="inferred from homology"/>
<evidence type="ECO:0000256" key="2">
    <source>
        <dbReference type="ARBA" id="ARBA00011881"/>
    </source>
</evidence>
<dbReference type="STRING" id="1661398.A0A482VDD7"/>
<dbReference type="GO" id="GO:0017174">
    <property type="term" value="F:glycine N-methyltransferase activity"/>
    <property type="evidence" value="ECO:0007669"/>
    <property type="project" value="UniProtKB-EC"/>
</dbReference>
<dbReference type="InterPro" id="IPR025714">
    <property type="entry name" value="Methyltranfer_dom"/>
</dbReference>
<organism evidence="15 16">
    <name type="scientific">Asbolus verrucosus</name>
    <name type="common">Desert ironclad beetle</name>
    <dbReference type="NCBI Taxonomy" id="1661398"/>
    <lineage>
        <taxon>Eukaryota</taxon>
        <taxon>Metazoa</taxon>
        <taxon>Ecdysozoa</taxon>
        <taxon>Arthropoda</taxon>
        <taxon>Hexapoda</taxon>
        <taxon>Insecta</taxon>
        <taxon>Pterygota</taxon>
        <taxon>Neoptera</taxon>
        <taxon>Endopterygota</taxon>
        <taxon>Coleoptera</taxon>
        <taxon>Polyphaga</taxon>
        <taxon>Cucujiformia</taxon>
        <taxon>Tenebrionidae</taxon>
        <taxon>Pimeliinae</taxon>
        <taxon>Asbolus</taxon>
    </lineage>
</organism>
<keyword evidence="5" id="KW-0963">Cytoplasm</keyword>
<evidence type="ECO:0000256" key="11">
    <source>
        <dbReference type="ARBA" id="ARBA00048261"/>
    </source>
</evidence>
<dbReference type="GO" id="GO:0016594">
    <property type="term" value="F:glycine binding"/>
    <property type="evidence" value="ECO:0007669"/>
    <property type="project" value="TreeGrafter"/>
</dbReference>
<evidence type="ECO:0000256" key="8">
    <source>
        <dbReference type="ARBA" id="ARBA00022679"/>
    </source>
</evidence>
<feature type="binding site" evidence="13">
    <location>
        <position position="22"/>
    </location>
    <ligand>
        <name>S-adenosyl-L-methionine</name>
        <dbReference type="ChEBI" id="CHEBI:59789"/>
    </ligand>
</feature>
<dbReference type="GO" id="GO:1904047">
    <property type="term" value="F:S-adenosyl-L-methionine binding"/>
    <property type="evidence" value="ECO:0007669"/>
    <property type="project" value="TreeGrafter"/>
</dbReference>
<dbReference type="GO" id="GO:0051289">
    <property type="term" value="P:protein homotetramerization"/>
    <property type="evidence" value="ECO:0007669"/>
    <property type="project" value="TreeGrafter"/>
</dbReference>
<dbReference type="GO" id="GO:1901052">
    <property type="term" value="P:sarcosine metabolic process"/>
    <property type="evidence" value="ECO:0007669"/>
    <property type="project" value="TreeGrafter"/>
</dbReference>
<dbReference type="GO" id="GO:0006730">
    <property type="term" value="P:one-carbon metabolic process"/>
    <property type="evidence" value="ECO:0007669"/>
    <property type="project" value="TreeGrafter"/>
</dbReference>
<evidence type="ECO:0000256" key="6">
    <source>
        <dbReference type="ARBA" id="ARBA00022553"/>
    </source>
</evidence>
<dbReference type="GO" id="GO:0006111">
    <property type="term" value="P:regulation of gluconeogenesis"/>
    <property type="evidence" value="ECO:0007669"/>
    <property type="project" value="TreeGrafter"/>
</dbReference>
<evidence type="ECO:0000256" key="12">
    <source>
        <dbReference type="PIRNR" id="PIRNR000385"/>
    </source>
</evidence>
<dbReference type="Proteomes" id="UP000292052">
    <property type="component" value="Unassembled WGS sequence"/>
</dbReference>
<keyword evidence="9 12" id="KW-0949">S-adenosyl-L-methionine</keyword>
<protein>
    <recommendedName>
        <fullName evidence="4">Glycine N-methyltransferase</fullName>
        <ecNumber evidence="3">2.1.1.20</ecNumber>
    </recommendedName>
</protein>
<evidence type="ECO:0000259" key="14">
    <source>
        <dbReference type="Pfam" id="PF13847"/>
    </source>
</evidence>
<dbReference type="PROSITE" id="PS51600">
    <property type="entry name" value="SAM_GNMT"/>
    <property type="match status" value="1"/>
</dbReference>
<feature type="binding site" evidence="13">
    <location>
        <position position="41"/>
    </location>
    <ligand>
        <name>S-adenosyl-L-methionine</name>
        <dbReference type="ChEBI" id="CHEBI:59789"/>
    </ligand>
</feature>
<keyword evidence="10" id="KW-0290">Folate-binding</keyword>
<keyword evidence="8 12" id="KW-0808">Transferase</keyword>
<evidence type="ECO:0000313" key="15">
    <source>
        <dbReference type="EMBL" id="RZB41583.1"/>
    </source>
</evidence>
<dbReference type="GO" id="GO:0032259">
    <property type="term" value="P:methylation"/>
    <property type="evidence" value="ECO:0007669"/>
    <property type="project" value="UniProtKB-KW"/>
</dbReference>
<keyword evidence="16" id="KW-1185">Reference proteome</keyword>
<dbReference type="InterPro" id="IPR029063">
    <property type="entry name" value="SAM-dependent_MTases_sf"/>
</dbReference>
<comment type="similarity">
    <text evidence="12">Belongs to the class I-like SAM-binding methyltransferase superfamily. Glycine N-methyltransferase family.</text>
</comment>
<evidence type="ECO:0000256" key="1">
    <source>
        <dbReference type="ARBA" id="ARBA00004496"/>
    </source>
</evidence>
<evidence type="ECO:0000256" key="3">
    <source>
        <dbReference type="ARBA" id="ARBA00011999"/>
    </source>
</evidence>
<dbReference type="AlphaFoldDB" id="A0A482VDD7"/>
<dbReference type="GO" id="GO:0042802">
    <property type="term" value="F:identical protein binding"/>
    <property type="evidence" value="ECO:0007669"/>
    <property type="project" value="TreeGrafter"/>
</dbReference>
<dbReference type="GO" id="GO:0046498">
    <property type="term" value="P:S-adenosylhomocysteine metabolic process"/>
    <property type="evidence" value="ECO:0007669"/>
    <property type="project" value="TreeGrafter"/>
</dbReference>
<comment type="subcellular location">
    <subcellularLocation>
        <location evidence="1">Cytoplasm</location>
    </subcellularLocation>
</comment>
<sequence>MTGIVFQTNSTGAVVKGVSDQYADGKMAKVYKAFIGDTNLRTENYKNFLIDLLKKKGCRRILDVACGTGIDSVMLLEEGFDVVSTDGSDKMLKYAFETRWARRKEPAFDKWIIREANWLDLYDEIKDLVGEGFDAVICFGSSFAHLLDSQGDQREQKQAIANFEKCLKPGGLLLVDHRNYDQLVDSCNAPKKCVFYDSNSITNITTSVLSVMGKPALVIRDYTVENGENKDVKSGSNSESKSTTELRLMFYPHMMQDFRKMLQEVFGENSKYVTLGDFKNLDEIKNPLFYIHLVEKQRKM</sequence>
<dbReference type="Gene3D" id="3.30.46.10">
    <property type="entry name" value="Glycine N-methyltransferase, chain A, domain 1"/>
    <property type="match status" value="1"/>
</dbReference>
<dbReference type="GO" id="GO:0005829">
    <property type="term" value="C:cytosol"/>
    <property type="evidence" value="ECO:0007669"/>
    <property type="project" value="TreeGrafter"/>
</dbReference>
<name>A0A482VDD7_ASBVE</name>
<comment type="subunit">
    <text evidence="2">Homotetramer.</text>
</comment>
<keyword evidence="7 12" id="KW-0489">Methyltransferase</keyword>
<comment type="catalytic activity">
    <reaction evidence="11">
        <text>glycine + S-adenosyl-L-methionine = sarcosine + S-adenosyl-L-homocysteine + H(+)</text>
        <dbReference type="Rhea" id="RHEA:19937"/>
        <dbReference type="ChEBI" id="CHEBI:15378"/>
        <dbReference type="ChEBI" id="CHEBI:57305"/>
        <dbReference type="ChEBI" id="CHEBI:57433"/>
        <dbReference type="ChEBI" id="CHEBI:57856"/>
        <dbReference type="ChEBI" id="CHEBI:59789"/>
        <dbReference type="EC" id="2.1.1.20"/>
    </reaction>
    <physiologicalReaction direction="left-to-right" evidence="11">
        <dbReference type="Rhea" id="RHEA:19938"/>
    </physiologicalReaction>
</comment>
<feature type="binding site" evidence="13">
    <location>
        <position position="65"/>
    </location>
    <ligand>
        <name>S-adenosyl-L-methionine</name>
        <dbReference type="ChEBI" id="CHEBI:59789"/>
    </ligand>
</feature>
<dbReference type="EMBL" id="QDEB01112905">
    <property type="protein sequence ID" value="RZB41583.1"/>
    <property type="molecule type" value="Genomic_DNA"/>
</dbReference>
<feature type="domain" description="Methyltransferase" evidence="14">
    <location>
        <begin position="60"/>
        <end position="196"/>
    </location>
</feature>
<accession>A0A482VDD7</accession>
<dbReference type="CDD" id="cd02440">
    <property type="entry name" value="AdoMet_MTases"/>
    <property type="match status" value="1"/>
</dbReference>
<evidence type="ECO:0000256" key="7">
    <source>
        <dbReference type="ARBA" id="ARBA00022603"/>
    </source>
</evidence>
<dbReference type="Pfam" id="PF13847">
    <property type="entry name" value="Methyltransf_31"/>
    <property type="match status" value="1"/>
</dbReference>
<dbReference type="PANTHER" id="PTHR16458">
    <property type="entry name" value="GLYCINE N-METHYLTRANSFERASE"/>
    <property type="match status" value="1"/>
</dbReference>
<comment type="caution">
    <text evidence="15">The sequence shown here is derived from an EMBL/GenBank/DDBJ whole genome shotgun (WGS) entry which is preliminary data.</text>
</comment>
<dbReference type="Gene3D" id="3.40.50.150">
    <property type="entry name" value="Vaccinia Virus protein VP39"/>
    <property type="match status" value="1"/>
</dbReference>
<evidence type="ECO:0000256" key="9">
    <source>
        <dbReference type="ARBA" id="ARBA00022691"/>
    </source>
</evidence>
<evidence type="ECO:0000256" key="5">
    <source>
        <dbReference type="ARBA" id="ARBA00022490"/>
    </source>
</evidence>
<dbReference type="PANTHER" id="PTHR16458:SF2">
    <property type="entry name" value="GLYCINE N-METHYLTRANSFERASE"/>
    <property type="match status" value="1"/>
</dbReference>
<dbReference type="SUPFAM" id="SSF53335">
    <property type="entry name" value="S-adenosyl-L-methionine-dependent methyltransferases"/>
    <property type="match status" value="1"/>
</dbReference>
<dbReference type="OrthoDB" id="66144at2759"/>
<dbReference type="GO" id="GO:0005542">
    <property type="term" value="F:folic acid binding"/>
    <property type="evidence" value="ECO:0007669"/>
    <property type="project" value="UniProtKB-KW"/>
</dbReference>
<dbReference type="EC" id="2.1.1.20" evidence="3"/>